<dbReference type="AlphaFoldDB" id="A0A9P4J072"/>
<dbReference type="GO" id="GO:0034388">
    <property type="term" value="C:Pwp2p-containing subcomplex of 90S preribosome"/>
    <property type="evidence" value="ECO:0007669"/>
    <property type="project" value="TreeGrafter"/>
</dbReference>
<protein>
    <recommendedName>
        <fullName evidence="6">U3 small nucleolar RNA-associated protein 6 N-terminal domain-containing protein</fullName>
    </recommendedName>
</protein>
<evidence type="ECO:0000256" key="3">
    <source>
        <dbReference type="ARBA" id="ARBA00022552"/>
    </source>
</evidence>
<dbReference type="SMART" id="SM00386">
    <property type="entry name" value="HAT"/>
    <property type="match status" value="2"/>
</dbReference>
<dbReference type="EMBL" id="ML996089">
    <property type="protein sequence ID" value="KAF2150895.1"/>
    <property type="molecule type" value="Genomic_DNA"/>
</dbReference>
<evidence type="ECO:0000256" key="1">
    <source>
        <dbReference type="ARBA" id="ARBA00004604"/>
    </source>
</evidence>
<dbReference type="SUPFAM" id="SSF48452">
    <property type="entry name" value="TPR-like"/>
    <property type="match status" value="1"/>
</dbReference>
<evidence type="ECO:0000256" key="2">
    <source>
        <dbReference type="ARBA" id="ARBA00010734"/>
    </source>
</evidence>
<comment type="caution">
    <text evidence="7">The sequence shown here is derived from an EMBL/GenBank/DDBJ whole genome shotgun (WGS) entry which is preliminary data.</text>
</comment>
<dbReference type="PANTHER" id="PTHR23271:SF1">
    <property type="entry name" value="U3 SMALL NUCLEOLAR RNA-ASSOCIATED PROTEIN 6 HOMOLOG"/>
    <property type="match status" value="1"/>
</dbReference>
<keyword evidence="4" id="KW-0677">Repeat</keyword>
<feature type="domain" description="U3 small nucleolar RNA-associated protein 6 N-terminal" evidence="6">
    <location>
        <begin position="13"/>
        <end position="85"/>
    </location>
</feature>
<dbReference type="GO" id="GO:0000462">
    <property type="term" value="P:maturation of SSU-rRNA from tricistronic rRNA transcript (SSU-rRNA, 5.8S rRNA, LSU-rRNA)"/>
    <property type="evidence" value="ECO:0007669"/>
    <property type="project" value="InterPro"/>
</dbReference>
<dbReference type="OrthoDB" id="28112at2759"/>
<name>A0A9P4J072_9PEZI</name>
<comment type="subcellular location">
    <subcellularLocation>
        <location evidence="1">Nucleus</location>
        <location evidence="1">Nucleolus</location>
    </subcellularLocation>
</comment>
<keyword evidence="8" id="KW-1185">Reference proteome</keyword>
<dbReference type="Proteomes" id="UP000799439">
    <property type="component" value="Unassembled WGS sequence"/>
</dbReference>
<evidence type="ECO:0000256" key="5">
    <source>
        <dbReference type="ARBA" id="ARBA00023242"/>
    </source>
</evidence>
<keyword evidence="5" id="KW-0539">Nucleus</keyword>
<evidence type="ECO:0000313" key="8">
    <source>
        <dbReference type="Proteomes" id="UP000799439"/>
    </source>
</evidence>
<sequence>MAAAASDKARFWLEQSVPELQLYKEKGIFTPAEIAAISSKRSKFEHRINMAGVPKSVDFARYASYEQTLDALRRKRCNRKGIRGTQFAGQKRVFSILERGTRRFPGDLGLWMQYIEFCKQESANAKLVKGLTKLLRMHPTKWELWVWAARHYFETQGDMTMARTYMQRGLRFCERERDMWIQYMKLEMIYVAKVAARRKILKLDEEVDDKAIADDHNMDADEIALPGVTAEELDPQPKNSLAIDDATLKKLAEAPVFSGAIPMAIADAAAKSFRGDTTILEDLFDTVLGFFDVPCVSKILPHILALVPDDDKIRSKSMRLSMEARMEVAGLEPSSADFASAIGRAILGMKKLPADSIDSAVMQVLQSTSRQHIKALQTLADQKASNLINPVHVLEKNLARRGIKKSVLAEFGLVDESDG</sequence>
<evidence type="ECO:0000256" key="4">
    <source>
        <dbReference type="ARBA" id="ARBA00022737"/>
    </source>
</evidence>
<reference evidence="7" key="1">
    <citation type="journal article" date="2020" name="Stud. Mycol.">
        <title>101 Dothideomycetes genomes: a test case for predicting lifestyles and emergence of pathogens.</title>
        <authorList>
            <person name="Haridas S."/>
            <person name="Albert R."/>
            <person name="Binder M."/>
            <person name="Bloem J."/>
            <person name="Labutti K."/>
            <person name="Salamov A."/>
            <person name="Andreopoulos B."/>
            <person name="Baker S."/>
            <person name="Barry K."/>
            <person name="Bills G."/>
            <person name="Bluhm B."/>
            <person name="Cannon C."/>
            <person name="Castanera R."/>
            <person name="Culley D."/>
            <person name="Daum C."/>
            <person name="Ezra D."/>
            <person name="Gonzalez J."/>
            <person name="Henrissat B."/>
            <person name="Kuo A."/>
            <person name="Liang C."/>
            <person name="Lipzen A."/>
            <person name="Lutzoni F."/>
            <person name="Magnuson J."/>
            <person name="Mondo S."/>
            <person name="Nolan M."/>
            <person name="Ohm R."/>
            <person name="Pangilinan J."/>
            <person name="Park H.-J."/>
            <person name="Ramirez L."/>
            <person name="Alfaro M."/>
            <person name="Sun H."/>
            <person name="Tritt A."/>
            <person name="Yoshinaga Y."/>
            <person name="Zwiers L.-H."/>
            <person name="Turgeon B."/>
            <person name="Goodwin S."/>
            <person name="Spatafora J."/>
            <person name="Crous P."/>
            <person name="Grigoriev I."/>
        </authorList>
    </citation>
    <scope>NUCLEOTIDE SEQUENCE</scope>
    <source>
        <strain evidence="7">CBS 260.36</strain>
    </source>
</reference>
<dbReference type="InterPro" id="IPR003107">
    <property type="entry name" value="HAT"/>
</dbReference>
<dbReference type="InterPro" id="IPR055347">
    <property type="entry name" value="UTP6_N"/>
</dbReference>
<comment type="similarity">
    <text evidence="2">Belongs to the UTP6 family.</text>
</comment>
<evidence type="ECO:0000313" key="7">
    <source>
        <dbReference type="EMBL" id="KAF2150895.1"/>
    </source>
</evidence>
<dbReference type="Gene3D" id="1.25.40.10">
    <property type="entry name" value="Tetratricopeptide repeat domain"/>
    <property type="match status" value="1"/>
</dbReference>
<dbReference type="PANTHER" id="PTHR23271">
    <property type="entry name" value="HEPATOCELLULAR CARCINOMA-ASSOCIATED ANTIGEN 66"/>
    <property type="match status" value="1"/>
</dbReference>
<proteinExistence type="inferred from homology"/>
<evidence type="ECO:0000259" key="6">
    <source>
        <dbReference type="Pfam" id="PF08640"/>
    </source>
</evidence>
<dbReference type="GO" id="GO:0032040">
    <property type="term" value="C:small-subunit processome"/>
    <property type="evidence" value="ECO:0007669"/>
    <property type="project" value="TreeGrafter"/>
</dbReference>
<keyword evidence="3" id="KW-0698">rRNA processing</keyword>
<dbReference type="Pfam" id="PF08640">
    <property type="entry name" value="U3_assoc_6"/>
    <property type="match status" value="1"/>
</dbReference>
<dbReference type="GO" id="GO:0030515">
    <property type="term" value="F:snoRNA binding"/>
    <property type="evidence" value="ECO:0007669"/>
    <property type="project" value="InterPro"/>
</dbReference>
<gene>
    <name evidence="7" type="ORF">K461DRAFT_287545</name>
</gene>
<dbReference type="InterPro" id="IPR013949">
    <property type="entry name" value="Utp6"/>
</dbReference>
<accession>A0A9P4J072</accession>
<dbReference type="InterPro" id="IPR011990">
    <property type="entry name" value="TPR-like_helical_dom_sf"/>
</dbReference>
<organism evidence="7 8">
    <name type="scientific">Myriangium duriaei CBS 260.36</name>
    <dbReference type="NCBI Taxonomy" id="1168546"/>
    <lineage>
        <taxon>Eukaryota</taxon>
        <taxon>Fungi</taxon>
        <taxon>Dikarya</taxon>
        <taxon>Ascomycota</taxon>
        <taxon>Pezizomycotina</taxon>
        <taxon>Dothideomycetes</taxon>
        <taxon>Dothideomycetidae</taxon>
        <taxon>Myriangiales</taxon>
        <taxon>Myriangiaceae</taxon>
        <taxon>Myriangium</taxon>
    </lineage>
</organism>